<dbReference type="EMBL" id="VRLW01000001">
    <property type="protein sequence ID" value="KAA1257877.1"/>
    <property type="molecule type" value="Genomic_DNA"/>
</dbReference>
<feature type="transmembrane region" description="Helical" evidence="1">
    <location>
        <begin position="56"/>
        <end position="78"/>
    </location>
</feature>
<dbReference type="AlphaFoldDB" id="A0A5B1C9Q5"/>
<keyword evidence="1" id="KW-1133">Transmembrane helix</keyword>
<name>A0A5B1C9Q5_9BACT</name>
<feature type="domain" description="Aerotolerance regulator N-terminal" evidence="2">
    <location>
        <begin position="1"/>
        <end position="76"/>
    </location>
</feature>
<dbReference type="Gene3D" id="2.60.40.10">
    <property type="entry name" value="Immunoglobulins"/>
    <property type="match status" value="1"/>
</dbReference>
<keyword evidence="4" id="KW-1185">Reference proteome</keyword>
<dbReference type="OrthoDB" id="247959at2"/>
<gene>
    <name evidence="3" type="ORF">LF1_03670</name>
</gene>
<keyword evidence="1" id="KW-0472">Membrane</keyword>
<dbReference type="PANTHER" id="PTHR37464:SF1">
    <property type="entry name" value="BLL2463 PROTEIN"/>
    <property type="match status" value="1"/>
</dbReference>
<protein>
    <recommendedName>
        <fullName evidence="2">Aerotolerance regulator N-terminal domain-containing protein</fullName>
    </recommendedName>
</protein>
<dbReference type="InterPro" id="IPR013783">
    <property type="entry name" value="Ig-like_fold"/>
</dbReference>
<sequence>MSFLGAMFLLALPVIGIPVAIHMMKKRQRDVVPWGAMQFLRDPTRRGQRMSQMDRWLLLATRMLLLACLIGALAQPLLKWGQTSENDGLPTQLVLIDDTRSTLADDCFESIRKAADELIASFPASTPVEVWAAGTPARRIASTSSGADSMDQIQSAVANFSPRGGGGDFAAAVRQATATATIDQDTSNLDIWLFTDDTDAGWEMPLSASAMAVGKGQRLHLMQIEKTQQVKHQLAVVSVESSRRAIASGESVSLSATVANGGSIASPEVSCVWKKGGVVIAESVLRSIQPNSQQLVQTELSIDQAGTHAITFELKLQQSGAADMLAADDVGHVVMQVVKEVPMLVIQNAENQFGSAPTDADYLAAALGRNLGGWKTGVDESKGKGKTNDRSKASWHSLFKPEVVDIDDLDDVRWQRYPVIVWLGGATLPPASLRSIVNQVRRGAGLWITLDAQTDRDWINESLGQRGLGIGNAGDLLAGNSRSGDLVGGLVINASAKQMQRLHPPDPTDSILAALSDTQRLDLDAVRIRRRVELQAPSMESASRVMLRTFEGDPIAILSSVGRGRTVVQSLPMNPSWSNFALSKCFVVWVLQVLDHLSQPVSENFNLAAGQMFRHDVESIDHEFELTLPDGAKEGLIALPSGENDGSTLAGVVRFDQTQRAGLYRLKDLDDDQIAEVFFSVSGASEESKIIPASPDRWQALASRKDVSFHRSASGFDFPAMLSTIPKIDVTGNQGLRLWPALLVGLIAAIILETFLAGYAALRRYGKLGTVEEDENVSGLSNAPAFGNSPSLAKEAAV</sequence>
<dbReference type="InterPro" id="IPR024163">
    <property type="entry name" value="Aerotolerance_reg_N"/>
</dbReference>
<evidence type="ECO:0000313" key="3">
    <source>
        <dbReference type="EMBL" id="KAA1257877.1"/>
    </source>
</evidence>
<feature type="transmembrane region" description="Helical" evidence="1">
    <location>
        <begin position="738"/>
        <end position="762"/>
    </location>
</feature>
<dbReference type="PANTHER" id="PTHR37464">
    <property type="entry name" value="BLL2463 PROTEIN"/>
    <property type="match status" value="1"/>
</dbReference>
<keyword evidence="1" id="KW-0812">Transmembrane</keyword>
<dbReference type="RefSeq" id="WP_068261573.1">
    <property type="nucleotide sequence ID" value="NZ_LWSK01000026.1"/>
</dbReference>
<dbReference type="Proteomes" id="UP000322699">
    <property type="component" value="Unassembled WGS sequence"/>
</dbReference>
<comment type="caution">
    <text evidence="3">The sequence shown here is derived from an EMBL/GenBank/DDBJ whole genome shotgun (WGS) entry which is preliminary data.</text>
</comment>
<dbReference type="InterPro" id="IPR036465">
    <property type="entry name" value="vWFA_dom_sf"/>
</dbReference>
<reference evidence="3 4" key="1">
    <citation type="submission" date="2019-08" db="EMBL/GenBank/DDBJ databases">
        <title>Deep-cultivation of Planctomycetes and their phenomic and genomic characterization uncovers novel biology.</title>
        <authorList>
            <person name="Wiegand S."/>
            <person name="Jogler M."/>
            <person name="Boedeker C."/>
            <person name="Pinto D."/>
            <person name="Vollmers J."/>
            <person name="Rivas-Marin E."/>
            <person name="Kohn T."/>
            <person name="Peeters S.H."/>
            <person name="Heuer A."/>
            <person name="Rast P."/>
            <person name="Oberbeckmann S."/>
            <person name="Bunk B."/>
            <person name="Jeske O."/>
            <person name="Meyerdierks A."/>
            <person name="Storesund J.E."/>
            <person name="Kallscheuer N."/>
            <person name="Luecker S."/>
            <person name="Lage O.M."/>
            <person name="Pohl T."/>
            <person name="Merkel B.J."/>
            <person name="Hornburger P."/>
            <person name="Mueller R.-W."/>
            <person name="Bruemmer F."/>
            <person name="Labrenz M."/>
            <person name="Spormann A.M."/>
            <person name="Op Den Camp H."/>
            <person name="Overmann J."/>
            <person name="Amann R."/>
            <person name="Jetten M.S.M."/>
            <person name="Mascher T."/>
            <person name="Medema M.H."/>
            <person name="Devos D.P."/>
            <person name="Kaster A.-K."/>
            <person name="Ovreas L."/>
            <person name="Rohde M."/>
            <person name="Galperin M.Y."/>
            <person name="Jogler C."/>
        </authorList>
    </citation>
    <scope>NUCLEOTIDE SEQUENCE [LARGE SCALE GENOMIC DNA]</scope>
    <source>
        <strain evidence="3 4">LF1</strain>
    </source>
</reference>
<feature type="transmembrane region" description="Helical" evidence="1">
    <location>
        <begin position="6"/>
        <end position="24"/>
    </location>
</feature>
<proteinExistence type="predicted"/>
<dbReference type="Pfam" id="PF07584">
    <property type="entry name" value="BatA"/>
    <property type="match status" value="1"/>
</dbReference>
<evidence type="ECO:0000313" key="4">
    <source>
        <dbReference type="Proteomes" id="UP000322699"/>
    </source>
</evidence>
<evidence type="ECO:0000259" key="2">
    <source>
        <dbReference type="Pfam" id="PF07584"/>
    </source>
</evidence>
<dbReference type="SUPFAM" id="SSF53300">
    <property type="entry name" value="vWA-like"/>
    <property type="match status" value="1"/>
</dbReference>
<dbReference type="NCBIfam" id="TIGR02226">
    <property type="entry name" value="two_anch"/>
    <property type="match status" value="1"/>
</dbReference>
<accession>A0A5B1C9Q5</accession>
<dbReference type="InterPro" id="IPR011933">
    <property type="entry name" value="Double_TM_dom"/>
</dbReference>
<evidence type="ECO:0000256" key="1">
    <source>
        <dbReference type="SAM" id="Phobius"/>
    </source>
</evidence>
<organism evidence="3 4">
    <name type="scientific">Rubripirellula obstinata</name>
    <dbReference type="NCBI Taxonomy" id="406547"/>
    <lineage>
        <taxon>Bacteria</taxon>
        <taxon>Pseudomonadati</taxon>
        <taxon>Planctomycetota</taxon>
        <taxon>Planctomycetia</taxon>
        <taxon>Pirellulales</taxon>
        <taxon>Pirellulaceae</taxon>
        <taxon>Rubripirellula</taxon>
    </lineage>
</organism>